<feature type="domain" description="Cation/H+ exchanger transmembrane" evidence="12">
    <location>
        <begin position="56"/>
        <end position="472"/>
    </location>
</feature>
<feature type="region of interest" description="Disordered" evidence="10">
    <location>
        <begin position="531"/>
        <end position="550"/>
    </location>
</feature>
<organism evidence="13 14">
    <name type="scientific">Hondaea fermentalgiana</name>
    <dbReference type="NCBI Taxonomy" id="2315210"/>
    <lineage>
        <taxon>Eukaryota</taxon>
        <taxon>Sar</taxon>
        <taxon>Stramenopiles</taxon>
        <taxon>Bigyra</taxon>
        <taxon>Labyrinthulomycetes</taxon>
        <taxon>Thraustochytrida</taxon>
        <taxon>Thraustochytriidae</taxon>
        <taxon>Hondaea</taxon>
    </lineage>
</organism>
<keyword evidence="9" id="KW-0739">Sodium transport</keyword>
<feature type="transmembrane region" description="Helical" evidence="11">
    <location>
        <begin position="130"/>
        <end position="155"/>
    </location>
</feature>
<keyword evidence="8 11" id="KW-0472">Membrane</keyword>
<dbReference type="Gene3D" id="6.10.140.1330">
    <property type="match status" value="1"/>
</dbReference>
<dbReference type="GO" id="GO:0015386">
    <property type="term" value="F:potassium:proton antiporter activity"/>
    <property type="evidence" value="ECO:0007669"/>
    <property type="project" value="TreeGrafter"/>
</dbReference>
<dbReference type="Pfam" id="PF00999">
    <property type="entry name" value="Na_H_Exchanger"/>
    <property type="match status" value="1"/>
</dbReference>
<evidence type="ECO:0000256" key="2">
    <source>
        <dbReference type="ARBA" id="ARBA00022448"/>
    </source>
</evidence>
<dbReference type="GO" id="GO:0015385">
    <property type="term" value="F:sodium:proton antiporter activity"/>
    <property type="evidence" value="ECO:0007669"/>
    <property type="project" value="InterPro"/>
</dbReference>
<feature type="transmembrane region" description="Helical" evidence="11">
    <location>
        <begin position="367"/>
        <end position="389"/>
    </location>
</feature>
<reference evidence="13 14" key="1">
    <citation type="submission" date="2017-12" db="EMBL/GenBank/DDBJ databases">
        <title>Sequencing, de novo assembly and annotation of complete genome of a new Thraustochytrid species, strain FCC1311.</title>
        <authorList>
            <person name="Sedici K."/>
            <person name="Godart F."/>
            <person name="Aiese Cigliano R."/>
            <person name="Sanseverino W."/>
            <person name="Barakat M."/>
            <person name="Ortet P."/>
            <person name="Marechal E."/>
            <person name="Cagnac O."/>
            <person name="Amato A."/>
        </authorList>
    </citation>
    <scope>NUCLEOTIDE SEQUENCE [LARGE SCALE GENOMIC DNA]</scope>
</reference>
<evidence type="ECO:0000256" key="8">
    <source>
        <dbReference type="ARBA" id="ARBA00023136"/>
    </source>
</evidence>
<dbReference type="InterPro" id="IPR006153">
    <property type="entry name" value="Cation/H_exchanger_TM"/>
</dbReference>
<evidence type="ECO:0000256" key="4">
    <source>
        <dbReference type="ARBA" id="ARBA00022692"/>
    </source>
</evidence>
<keyword evidence="5 11" id="KW-1133">Transmembrane helix</keyword>
<feature type="transmembrane region" description="Helical" evidence="11">
    <location>
        <begin position="97"/>
        <end position="118"/>
    </location>
</feature>
<feature type="transmembrane region" description="Helical" evidence="11">
    <location>
        <begin position="161"/>
        <end position="184"/>
    </location>
</feature>
<dbReference type="OrthoDB" id="441412at2759"/>
<dbReference type="GO" id="GO:0005886">
    <property type="term" value="C:plasma membrane"/>
    <property type="evidence" value="ECO:0007669"/>
    <property type="project" value="UniProtKB-SubCell"/>
</dbReference>
<protein>
    <submittedName>
        <fullName evidence="13">Sodium/hydrogen exchanger 8</fullName>
    </submittedName>
</protein>
<evidence type="ECO:0000313" key="14">
    <source>
        <dbReference type="Proteomes" id="UP000241890"/>
    </source>
</evidence>
<keyword evidence="7" id="KW-0406">Ion transport</keyword>
<evidence type="ECO:0000256" key="3">
    <source>
        <dbReference type="ARBA" id="ARBA00022475"/>
    </source>
</evidence>
<evidence type="ECO:0000259" key="12">
    <source>
        <dbReference type="Pfam" id="PF00999"/>
    </source>
</evidence>
<keyword evidence="6" id="KW-0915">Sodium</keyword>
<keyword evidence="14" id="KW-1185">Reference proteome</keyword>
<dbReference type="InterPro" id="IPR018422">
    <property type="entry name" value="Cation/H_exchanger_CPA1"/>
</dbReference>
<evidence type="ECO:0000256" key="9">
    <source>
        <dbReference type="ARBA" id="ARBA00023201"/>
    </source>
</evidence>
<keyword evidence="4 11" id="KW-0812">Transmembrane</keyword>
<evidence type="ECO:0000256" key="10">
    <source>
        <dbReference type="SAM" id="MobiDB-lite"/>
    </source>
</evidence>
<feature type="transmembrane region" description="Helical" evidence="11">
    <location>
        <begin position="240"/>
        <end position="259"/>
    </location>
</feature>
<dbReference type="PANTHER" id="PTHR10110">
    <property type="entry name" value="SODIUM/HYDROGEN EXCHANGER"/>
    <property type="match status" value="1"/>
</dbReference>
<feature type="transmembrane region" description="Helical" evidence="11">
    <location>
        <begin position="64"/>
        <end position="85"/>
    </location>
</feature>
<keyword evidence="2" id="KW-0813">Transport</keyword>
<comment type="subcellular location">
    <subcellularLocation>
        <location evidence="1">Cell membrane</location>
        <topology evidence="1">Multi-pass membrane protein</topology>
    </subcellularLocation>
</comment>
<evidence type="ECO:0000256" key="11">
    <source>
        <dbReference type="SAM" id="Phobius"/>
    </source>
</evidence>
<name>A0A2R5GFL9_9STRA</name>
<comment type="caution">
    <text evidence="13">The sequence shown here is derived from an EMBL/GenBank/DDBJ whole genome shotgun (WGS) entry which is preliminary data.</text>
</comment>
<evidence type="ECO:0000256" key="7">
    <source>
        <dbReference type="ARBA" id="ARBA00023065"/>
    </source>
</evidence>
<feature type="transmembrane region" description="Helical" evidence="11">
    <location>
        <begin position="325"/>
        <end position="347"/>
    </location>
</feature>
<evidence type="ECO:0000256" key="5">
    <source>
        <dbReference type="ARBA" id="ARBA00022989"/>
    </source>
</evidence>
<gene>
    <name evidence="13" type="ORF">FCC1311_028652</name>
</gene>
<sequence length="820" mass="90474">MSASSLVTSLAVDKDAEMLASVVAGEGRALAGGGEVAYMPLYFLFVGLLLGALSLWGHFKFVPWFPYNAAMFLEGIALGVLHYAVGLGELSTSIESWITIDPFLLMAVFLPSLIFSDVMRINMHQFLTTAFLPACILAIVGVVISGCLMGVAANLTLGYEWDWYACFLFGTVMGATDPVSIVALLESSGAPSRLTLLMSSESHLADLSVLAIFNVFLKIVTDGSYFLSKPNKIAKYVSKLLFVAPLVGIVFGLVGYFAIKQSVSPTRSSDVMTQITITIVTAYLSFLVSEHNFGSNGIIASVFAAAVFAKYAWPKFAQRETMENVWSAIEYIGNTLIFLLAGLILGGNTYNALEASNLTGRDFANVFIMWFLLFLSRFVVVIILFPLLMWATKKNFTLQDAAATIAGGVRGAVTITLAIVVLNSTDNTDYEDELTIHFGSDYEAALSKFFFVVGCIVLLTITVNQIIFVHLLKFLKLTNNTEAQETLHKYVEKRVRANAIAVVKTMQEDPTYRNVRLEDVADLVQIEKLKDEERARDSASSPDSPDKDESYEAFEADVNKYAKKAKNEDLLCSVRTMFLDLVRAQYWDQIKGGRLPRKSEAAVILLDAVDIAGDDVKVKLDDLSPLRLKNRLSASPFLERLLDVIDACLPECIVFDNYLQSRLINARREEAVYMATCYMEAHAAAELKLAEYLGESAKVDTPEEATVIQESMNLREHAEDLLTHAFMDNKEVVKHVHLIKVANAVVESEVRYIQDLADQGIIDAKFQEECMEKIREKQSNIAASRRRGFHQIAVVSSSRKAISTQVASVDSADATDDSEV</sequence>
<proteinExistence type="predicted"/>
<feature type="transmembrane region" description="Helical" evidence="11">
    <location>
        <begin position="294"/>
        <end position="313"/>
    </location>
</feature>
<feature type="transmembrane region" description="Helical" evidence="11">
    <location>
        <begin position="449"/>
        <end position="472"/>
    </location>
</feature>
<keyword evidence="3" id="KW-1003">Cell membrane</keyword>
<dbReference type="GO" id="GO:0098719">
    <property type="term" value="P:sodium ion import across plasma membrane"/>
    <property type="evidence" value="ECO:0007669"/>
    <property type="project" value="TreeGrafter"/>
</dbReference>
<feature type="transmembrane region" description="Helical" evidence="11">
    <location>
        <begin position="401"/>
        <end position="422"/>
    </location>
</feature>
<evidence type="ECO:0000256" key="6">
    <source>
        <dbReference type="ARBA" id="ARBA00023053"/>
    </source>
</evidence>
<dbReference type="GO" id="GO:0051453">
    <property type="term" value="P:regulation of intracellular pH"/>
    <property type="evidence" value="ECO:0007669"/>
    <property type="project" value="TreeGrafter"/>
</dbReference>
<dbReference type="EMBL" id="BEYU01000022">
    <property type="protein sequence ID" value="GBG26644.1"/>
    <property type="molecule type" value="Genomic_DNA"/>
</dbReference>
<dbReference type="PANTHER" id="PTHR10110:SF86">
    <property type="entry name" value="SODIUM_HYDROGEN EXCHANGER 7"/>
    <property type="match status" value="1"/>
</dbReference>
<dbReference type="AlphaFoldDB" id="A0A2R5GFL9"/>
<evidence type="ECO:0000256" key="1">
    <source>
        <dbReference type="ARBA" id="ARBA00004651"/>
    </source>
</evidence>
<dbReference type="Proteomes" id="UP000241890">
    <property type="component" value="Unassembled WGS sequence"/>
</dbReference>
<feature type="transmembrane region" description="Helical" evidence="11">
    <location>
        <begin position="37"/>
        <end position="57"/>
    </location>
</feature>
<dbReference type="InParanoid" id="A0A2R5GFL9"/>
<accession>A0A2R5GFL9</accession>
<feature type="transmembrane region" description="Helical" evidence="11">
    <location>
        <begin position="271"/>
        <end position="288"/>
    </location>
</feature>
<evidence type="ECO:0000313" key="13">
    <source>
        <dbReference type="EMBL" id="GBG26644.1"/>
    </source>
</evidence>